<feature type="transmembrane region" description="Helical" evidence="1">
    <location>
        <begin position="151"/>
        <end position="167"/>
    </location>
</feature>
<keyword evidence="1" id="KW-0812">Transmembrane</keyword>
<keyword evidence="3" id="KW-1185">Reference proteome</keyword>
<feature type="transmembrane region" description="Helical" evidence="1">
    <location>
        <begin position="80"/>
        <end position="98"/>
    </location>
</feature>
<protein>
    <recommendedName>
        <fullName evidence="4">O-antigen ligase domain-containing protein</fullName>
    </recommendedName>
</protein>
<evidence type="ECO:0000256" key="1">
    <source>
        <dbReference type="SAM" id="Phobius"/>
    </source>
</evidence>
<evidence type="ECO:0008006" key="4">
    <source>
        <dbReference type="Google" id="ProtNLM"/>
    </source>
</evidence>
<keyword evidence="1" id="KW-0472">Membrane</keyword>
<feature type="transmembrane region" description="Helical" evidence="1">
    <location>
        <begin position="20"/>
        <end position="37"/>
    </location>
</feature>
<name>A0A918W697_9GAMM</name>
<reference evidence="2" key="2">
    <citation type="submission" date="2020-09" db="EMBL/GenBank/DDBJ databases">
        <authorList>
            <person name="Sun Q."/>
            <person name="Kim S."/>
        </authorList>
    </citation>
    <scope>NUCLEOTIDE SEQUENCE</scope>
    <source>
        <strain evidence="2">KCTC 23077</strain>
    </source>
</reference>
<gene>
    <name evidence="2" type="ORF">GCM10007067_06960</name>
</gene>
<feature type="transmembrane region" description="Helical" evidence="1">
    <location>
        <begin position="216"/>
        <end position="238"/>
    </location>
</feature>
<feature type="transmembrane region" description="Helical" evidence="1">
    <location>
        <begin position="49"/>
        <end position="68"/>
    </location>
</feature>
<evidence type="ECO:0000313" key="2">
    <source>
        <dbReference type="EMBL" id="GHA72948.1"/>
    </source>
</evidence>
<feature type="transmembrane region" description="Helical" evidence="1">
    <location>
        <begin position="318"/>
        <end position="335"/>
    </location>
</feature>
<feature type="transmembrane region" description="Helical" evidence="1">
    <location>
        <begin position="179"/>
        <end position="204"/>
    </location>
</feature>
<keyword evidence="1" id="KW-1133">Transmembrane helix</keyword>
<dbReference type="EMBL" id="BMYD01000001">
    <property type="protein sequence ID" value="GHA72948.1"/>
    <property type="molecule type" value="Genomic_DNA"/>
</dbReference>
<evidence type="ECO:0000313" key="3">
    <source>
        <dbReference type="Proteomes" id="UP000646426"/>
    </source>
</evidence>
<organism evidence="2 3">
    <name type="scientific">Cognatilysobacter bugurensis</name>
    <dbReference type="NCBI Taxonomy" id="543356"/>
    <lineage>
        <taxon>Bacteria</taxon>
        <taxon>Pseudomonadati</taxon>
        <taxon>Pseudomonadota</taxon>
        <taxon>Gammaproteobacteria</taxon>
        <taxon>Lysobacterales</taxon>
        <taxon>Lysobacteraceae</taxon>
        <taxon>Cognatilysobacter</taxon>
    </lineage>
</organism>
<reference evidence="2" key="1">
    <citation type="journal article" date="2014" name="Int. J. Syst. Evol. Microbiol.">
        <title>Complete genome sequence of Corynebacterium casei LMG S-19264T (=DSM 44701T), isolated from a smear-ripened cheese.</title>
        <authorList>
            <consortium name="US DOE Joint Genome Institute (JGI-PGF)"/>
            <person name="Walter F."/>
            <person name="Albersmeier A."/>
            <person name="Kalinowski J."/>
            <person name="Ruckert C."/>
        </authorList>
    </citation>
    <scope>NUCLEOTIDE SEQUENCE</scope>
    <source>
        <strain evidence="2">KCTC 23077</strain>
    </source>
</reference>
<dbReference type="AlphaFoldDB" id="A0A918W697"/>
<dbReference type="Proteomes" id="UP000646426">
    <property type="component" value="Unassembled WGS sequence"/>
</dbReference>
<sequence length="389" mass="42067">MALFFLMSPFEDLPFQTGPLGYAAANLAIIPLIALALTSICRNRLPLEFVVLLSWGVAASLIGFFLYYELATKTLVVQALKAFILYFMCVFAFFYFRFARNVPQFALLAGAGIVVAAVIANTLWPDAFSSSSWMHPFDNRNARPRGLSQESSNFGLIAGCAVLLICWKKKVRPGISIALVAVVALAIESKGTIFAIFGATIFTVLLSRGVGSAKRFILVFVALAGASILLPLASALLLSDIENYTSVATRATMSTVAALSVAQWPLGHGFYGYLPFVVQAGPEAVLLMRELLPMTLDYSEVNSYFYHGAYENVGAKSFLLDTTIFLGLPGIYLILKQGLSGFAYVSTAADMNRMLLAGFAVIGFMFYVSGVGAYFAAASLGLAFNRYEQ</sequence>
<feature type="transmembrane region" description="Helical" evidence="1">
    <location>
        <begin position="105"/>
        <end position="124"/>
    </location>
</feature>
<comment type="caution">
    <text evidence="2">The sequence shown here is derived from an EMBL/GenBank/DDBJ whole genome shotgun (WGS) entry which is preliminary data.</text>
</comment>
<accession>A0A918W697</accession>
<feature type="transmembrane region" description="Helical" evidence="1">
    <location>
        <begin position="355"/>
        <end position="384"/>
    </location>
</feature>
<proteinExistence type="predicted"/>